<dbReference type="Proteomes" id="UP001595528">
    <property type="component" value="Unassembled WGS sequence"/>
</dbReference>
<keyword evidence="2" id="KW-0805">Transcription regulation</keyword>
<organism evidence="6 7">
    <name type="scientific">Marinibaculum pumilum</name>
    <dbReference type="NCBI Taxonomy" id="1766165"/>
    <lineage>
        <taxon>Bacteria</taxon>
        <taxon>Pseudomonadati</taxon>
        <taxon>Pseudomonadota</taxon>
        <taxon>Alphaproteobacteria</taxon>
        <taxon>Rhodospirillales</taxon>
        <taxon>Rhodospirillaceae</taxon>
        <taxon>Marinibaculum</taxon>
    </lineage>
</organism>
<protein>
    <submittedName>
        <fullName evidence="6">LysR substrate-binding domain-containing protein</fullName>
    </submittedName>
</protein>
<dbReference type="RefSeq" id="WP_379906600.1">
    <property type="nucleotide sequence ID" value="NZ_JBHRTR010000054.1"/>
</dbReference>
<dbReference type="InterPro" id="IPR058163">
    <property type="entry name" value="LysR-type_TF_proteobact-type"/>
</dbReference>
<sequence>MAWRKLPSLHGVRAFEAAARHLSITHAADELAVTPGAVSRHVRGLEAELGERLFVRHAAGLTLTAAGAALAEAARDGLDRISDAASGVRLRRFRRLSIGVYGFFASRLLLPLWPDLARRHPDLAVDLHTSLNPLDLLPGRYDAVIAVSDAVPRPGLVSRRLVPISAVPVCAPGWLEQGPPDFAAVPLLHSRARPEDWPRWLSHAGFRNVDVQGGSSFESIGMAMDAAAAGLGFAIAIEALLAPDLAGGQVVVAHPVARPTRRHFVLQHEARLTGDPALATFSAWLQDRIAEGPGSYRLDQARAAG</sequence>
<dbReference type="PANTHER" id="PTHR30537:SF74">
    <property type="entry name" value="HTH-TYPE TRANSCRIPTIONAL REGULATOR TRPI"/>
    <property type="match status" value="1"/>
</dbReference>
<reference evidence="7" key="1">
    <citation type="journal article" date="2019" name="Int. J. Syst. Evol. Microbiol.">
        <title>The Global Catalogue of Microorganisms (GCM) 10K type strain sequencing project: providing services to taxonomists for standard genome sequencing and annotation.</title>
        <authorList>
            <consortium name="The Broad Institute Genomics Platform"/>
            <consortium name="The Broad Institute Genome Sequencing Center for Infectious Disease"/>
            <person name="Wu L."/>
            <person name="Ma J."/>
        </authorList>
    </citation>
    <scope>NUCLEOTIDE SEQUENCE [LARGE SCALE GENOMIC DNA]</scope>
    <source>
        <strain evidence="7">KCTC 42964</strain>
    </source>
</reference>
<comment type="caution">
    <text evidence="6">The sequence shown here is derived from an EMBL/GenBank/DDBJ whole genome shotgun (WGS) entry which is preliminary data.</text>
</comment>
<evidence type="ECO:0000313" key="6">
    <source>
        <dbReference type="EMBL" id="MFC3231135.1"/>
    </source>
</evidence>
<evidence type="ECO:0000313" key="7">
    <source>
        <dbReference type="Proteomes" id="UP001595528"/>
    </source>
</evidence>
<accession>A0ABV7LA16</accession>
<dbReference type="InterPro" id="IPR005119">
    <property type="entry name" value="LysR_subst-bd"/>
</dbReference>
<dbReference type="Gene3D" id="1.10.10.10">
    <property type="entry name" value="Winged helix-like DNA-binding domain superfamily/Winged helix DNA-binding domain"/>
    <property type="match status" value="1"/>
</dbReference>
<dbReference type="InterPro" id="IPR000847">
    <property type="entry name" value="LysR_HTH_N"/>
</dbReference>
<name>A0ABV7LA16_9PROT</name>
<keyword evidence="3" id="KW-0238">DNA-binding</keyword>
<dbReference type="InterPro" id="IPR036390">
    <property type="entry name" value="WH_DNA-bd_sf"/>
</dbReference>
<evidence type="ECO:0000256" key="2">
    <source>
        <dbReference type="ARBA" id="ARBA00023015"/>
    </source>
</evidence>
<dbReference type="Pfam" id="PF00126">
    <property type="entry name" value="HTH_1"/>
    <property type="match status" value="1"/>
</dbReference>
<dbReference type="SUPFAM" id="SSF46785">
    <property type="entry name" value="Winged helix' DNA-binding domain"/>
    <property type="match status" value="1"/>
</dbReference>
<dbReference type="Pfam" id="PF03466">
    <property type="entry name" value="LysR_substrate"/>
    <property type="match status" value="1"/>
</dbReference>
<dbReference type="InterPro" id="IPR036388">
    <property type="entry name" value="WH-like_DNA-bd_sf"/>
</dbReference>
<dbReference type="PRINTS" id="PR00039">
    <property type="entry name" value="HTHLYSR"/>
</dbReference>
<dbReference type="PROSITE" id="PS50931">
    <property type="entry name" value="HTH_LYSR"/>
    <property type="match status" value="1"/>
</dbReference>
<gene>
    <name evidence="6" type="ORF">ACFOGJ_28060</name>
</gene>
<feature type="domain" description="HTH lysR-type" evidence="5">
    <location>
        <begin position="7"/>
        <end position="64"/>
    </location>
</feature>
<comment type="similarity">
    <text evidence="1">Belongs to the LysR transcriptional regulatory family.</text>
</comment>
<evidence type="ECO:0000256" key="3">
    <source>
        <dbReference type="ARBA" id="ARBA00023125"/>
    </source>
</evidence>
<keyword evidence="4" id="KW-0804">Transcription</keyword>
<keyword evidence="7" id="KW-1185">Reference proteome</keyword>
<dbReference type="PANTHER" id="PTHR30537">
    <property type="entry name" value="HTH-TYPE TRANSCRIPTIONAL REGULATOR"/>
    <property type="match status" value="1"/>
</dbReference>
<dbReference type="SUPFAM" id="SSF53850">
    <property type="entry name" value="Periplasmic binding protein-like II"/>
    <property type="match status" value="1"/>
</dbReference>
<proteinExistence type="inferred from homology"/>
<evidence type="ECO:0000256" key="4">
    <source>
        <dbReference type="ARBA" id="ARBA00023163"/>
    </source>
</evidence>
<evidence type="ECO:0000259" key="5">
    <source>
        <dbReference type="PROSITE" id="PS50931"/>
    </source>
</evidence>
<dbReference type="Gene3D" id="3.40.190.10">
    <property type="entry name" value="Periplasmic binding protein-like II"/>
    <property type="match status" value="2"/>
</dbReference>
<evidence type="ECO:0000256" key="1">
    <source>
        <dbReference type="ARBA" id="ARBA00009437"/>
    </source>
</evidence>
<dbReference type="EMBL" id="JBHRTR010000054">
    <property type="protein sequence ID" value="MFC3231135.1"/>
    <property type="molecule type" value="Genomic_DNA"/>
</dbReference>